<gene>
    <name evidence="1" type="ORF">K3152_00220</name>
</gene>
<protein>
    <submittedName>
        <fullName evidence="1">Uncharacterized protein</fullName>
    </submittedName>
</protein>
<dbReference type="Proteomes" id="UP000783253">
    <property type="component" value="Unassembled WGS sequence"/>
</dbReference>
<reference evidence="1 2" key="1">
    <citation type="submission" date="2021-08" db="EMBL/GenBank/DDBJ databases">
        <title>Comparative Genomics Analysis of the Genus Qipengyuania Reveals Extensive Genetic Diversity and Metabolic Versatility, Including the Description of Fifteen Novel Species.</title>
        <authorList>
            <person name="Liu Y."/>
        </authorList>
    </citation>
    <scope>NUCLEOTIDE SEQUENCE [LARGE SCALE GENOMIC DNA]</scope>
    <source>
        <strain evidence="1 2">1NDH17</strain>
    </source>
</reference>
<evidence type="ECO:0000313" key="1">
    <source>
        <dbReference type="EMBL" id="MBX7456661.1"/>
    </source>
</evidence>
<keyword evidence="2" id="KW-1185">Reference proteome</keyword>
<dbReference type="InterPro" id="IPR035383">
    <property type="entry name" value="MauJ"/>
</dbReference>
<name>A0ABS7ITJ1_9SPHN</name>
<proteinExistence type="predicted"/>
<dbReference type="RefSeq" id="WP_221572108.1">
    <property type="nucleotide sequence ID" value="NZ_JAIGNK010000001.1"/>
</dbReference>
<sequence>MYIGTSQRMTNPFKTLQEIREENPELLQAGSWKLINIDPRMAWPTSAQSFEFEGFPIWLIPITENAYPGLAMRDGPQDRNEAYAVLYRALSVLSWMQGAGATIVGAGGGSPLFPIYGIERPPREYQRDPFDLTEMPNVEDPNAKLALALMREGRGLRHPAYSFLSFFRVVERAVPNGRRRGEWVEDQIGRLDEHRANQALSELRERIEGPIGAHLYDSGRCAVAHAGGEVVANPDDPEDYLRLSRELPIMEELAVQAIETVFGIQTRRTIFREHLYELRGWKRIFGEELLKDIRDGNAIPEDATVDLPMINVRFRLSEPFDCLEGMLPTGCSVHERKAEVSYKSPDGFAAINLLLDFANERQVIAHETGIQLLDDGSADAARVGKQLAQFLHALYCNGALQIWDAMEGELIAKSDAYLPVNMMFNPDGAKAELDRWDEEIVGRLLK</sequence>
<accession>A0ABS7ITJ1</accession>
<evidence type="ECO:0000313" key="2">
    <source>
        <dbReference type="Proteomes" id="UP000783253"/>
    </source>
</evidence>
<organism evidence="1 2">
    <name type="scientific">Qipengyuania polymorpha</name>
    <dbReference type="NCBI Taxonomy" id="2867234"/>
    <lineage>
        <taxon>Bacteria</taxon>
        <taxon>Pseudomonadati</taxon>
        <taxon>Pseudomonadota</taxon>
        <taxon>Alphaproteobacteria</taxon>
        <taxon>Sphingomonadales</taxon>
        <taxon>Erythrobacteraceae</taxon>
        <taxon>Qipengyuania</taxon>
    </lineage>
</organism>
<dbReference type="EMBL" id="JAIGNK010000001">
    <property type="protein sequence ID" value="MBX7456661.1"/>
    <property type="molecule type" value="Genomic_DNA"/>
</dbReference>
<dbReference type="Pfam" id="PF17419">
    <property type="entry name" value="MauJ"/>
    <property type="match status" value="1"/>
</dbReference>
<comment type="caution">
    <text evidence="1">The sequence shown here is derived from an EMBL/GenBank/DDBJ whole genome shotgun (WGS) entry which is preliminary data.</text>
</comment>